<dbReference type="PANTHER" id="PTHR43649">
    <property type="entry name" value="ARABINOSE-BINDING PROTEIN-RELATED"/>
    <property type="match status" value="1"/>
</dbReference>
<proteinExistence type="predicted"/>
<reference evidence="2 3" key="1">
    <citation type="submission" date="2020-04" db="EMBL/GenBank/DDBJ databases">
        <title>Genome sequencing of novel species.</title>
        <authorList>
            <person name="Heo J."/>
            <person name="Kim S.-J."/>
            <person name="Kim J.-S."/>
            <person name="Hong S.-B."/>
            <person name="Kwon S.-W."/>
        </authorList>
    </citation>
    <scope>NUCLEOTIDE SEQUENCE [LARGE SCALE GENOMIC DNA]</scope>
    <source>
        <strain evidence="2 3">MFER-1</strain>
    </source>
</reference>
<evidence type="ECO:0000256" key="1">
    <source>
        <dbReference type="SAM" id="SignalP"/>
    </source>
</evidence>
<sequence>MNFRRKPYLTAAVSAVLTVSLLAGCGSNNASEGSTASGSPAANGDKPFKGKTLSVYIGSNSTSEYIRSQLPEFEEATGMKVDFQVFANEQLSQKLSVQMTAGSATPDVFTIRPLEETKLFEKNGWLQPLNDYASKDAAFDLADFSESSLSSATANGNLIGIPMLTEQQILYYRKDLLKEAGIEVPKTLDELKAAAEKLNDPDKGIYGFVARGQKGALVTQLSSFVFSEGGDFQNGDKATLNTPEFIKASALYVDLLKNYGPPGVLNMGWPQAMGVFAQGKAAFFTDTSTVYPNATDPDKSTIADQVGFAPFPSGSSGAKPYNITAWALSMNSQSKSKDEAWAFIQWVTGKDMVKKLQLHGTPGARTSVWNDPEGEAGFPQGYIPVIQESVKTAIGHDRPQVIKVGEARDVISEIIIKGLVGEDITAAAEKANVEFQKIIDNEKAK</sequence>
<dbReference type="EMBL" id="CP051680">
    <property type="protein sequence ID" value="QJD81978.1"/>
    <property type="molecule type" value="Genomic_DNA"/>
</dbReference>
<dbReference type="InterPro" id="IPR050490">
    <property type="entry name" value="Bact_solute-bd_prot1"/>
</dbReference>
<evidence type="ECO:0000313" key="3">
    <source>
        <dbReference type="Proteomes" id="UP000502248"/>
    </source>
</evidence>
<dbReference type="PROSITE" id="PS51257">
    <property type="entry name" value="PROKAR_LIPOPROTEIN"/>
    <property type="match status" value="1"/>
</dbReference>
<dbReference type="AlphaFoldDB" id="A0A7Z2VF24"/>
<protein>
    <submittedName>
        <fullName evidence="2">Sugar ABC transporter substrate-binding protein</fullName>
    </submittedName>
</protein>
<organism evidence="2 3">
    <name type="scientific">Cohnella herbarum</name>
    <dbReference type="NCBI Taxonomy" id="2728023"/>
    <lineage>
        <taxon>Bacteria</taxon>
        <taxon>Bacillati</taxon>
        <taxon>Bacillota</taxon>
        <taxon>Bacilli</taxon>
        <taxon>Bacillales</taxon>
        <taxon>Paenibacillaceae</taxon>
        <taxon>Cohnella</taxon>
    </lineage>
</organism>
<dbReference type="PANTHER" id="PTHR43649:SF12">
    <property type="entry name" value="DIACETYLCHITOBIOSE BINDING PROTEIN DASA"/>
    <property type="match status" value="1"/>
</dbReference>
<dbReference type="InterPro" id="IPR006059">
    <property type="entry name" value="SBP"/>
</dbReference>
<keyword evidence="3" id="KW-1185">Reference proteome</keyword>
<gene>
    <name evidence="2" type="ORF">HH215_01450</name>
</gene>
<dbReference type="RefSeq" id="WP_169278283.1">
    <property type="nucleotide sequence ID" value="NZ_CP051680.1"/>
</dbReference>
<dbReference type="Gene3D" id="3.40.190.10">
    <property type="entry name" value="Periplasmic binding protein-like II"/>
    <property type="match status" value="2"/>
</dbReference>
<feature type="chain" id="PRO_5031148864" evidence="1">
    <location>
        <begin position="31"/>
        <end position="445"/>
    </location>
</feature>
<feature type="signal peptide" evidence="1">
    <location>
        <begin position="1"/>
        <end position="30"/>
    </location>
</feature>
<dbReference type="SUPFAM" id="SSF53850">
    <property type="entry name" value="Periplasmic binding protein-like II"/>
    <property type="match status" value="1"/>
</dbReference>
<dbReference type="Pfam" id="PF01547">
    <property type="entry name" value="SBP_bac_1"/>
    <property type="match status" value="1"/>
</dbReference>
<dbReference type="CDD" id="cd13585">
    <property type="entry name" value="PBP2_TMBP_like"/>
    <property type="match status" value="1"/>
</dbReference>
<dbReference type="Proteomes" id="UP000502248">
    <property type="component" value="Chromosome"/>
</dbReference>
<accession>A0A7Z2VF24</accession>
<dbReference type="KEGG" id="cheb:HH215_01450"/>
<evidence type="ECO:0000313" key="2">
    <source>
        <dbReference type="EMBL" id="QJD81978.1"/>
    </source>
</evidence>
<name>A0A7Z2VF24_9BACL</name>
<keyword evidence="1" id="KW-0732">Signal</keyword>